<evidence type="ECO:0000259" key="2">
    <source>
        <dbReference type="Pfam" id="PF25278"/>
    </source>
</evidence>
<name>A0A0L6VDK0_9BASI</name>
<dbReference type="PANTHER" id="PTHR33339:SF1">
    <property type="entry name" value="LYSM DOMAIN-CONTAINING PROTEIN"/>
    <property type="match status" value="1"/>
</dbReference>
<protein>
    <recommendedName>
        <fullName evidence="2">DUF7872 domain-containing protein</fullName>
    </recommendedName>
</protein>
<dbReference type="Proteomes" id="UP000037035">
    <property type="component" value="Unassembled WGS sequence"/>
</dbReference>
<feature type="domain" description="DUF7872" evidence="2">
    <location>
        <begin position="343"/>
        <end position="538"/>
    </location>
</feature>
<feature type="compositionally biased region" description="Polar residues" evidence="1">
    <location>
        <begin position="276"/>
        <end position="304"/>
    </location>
</feature>
<reference evidence="3 4" key="1">
    <citation type="submission" date="2015-08" db="EMBL/GenBank/DDBJ databases">
        <title>Next Generation Sequencing and Analysis of the Genome of Puccinia sorghi L Schw, the Causal Agent of Maize Common Rust.</title>
        <authorList>
            <person name="Rochi L."/>
            <person name="Burguener G."/>
            <person name="Darino M."/>
            <person name="Turjanski A."/>
            <person name="Kreff E."/>
            <person name="Dieguez M.J."/>
            <person name="Sacco F."/>
        </authorList>
    </citation>
    <scope>NUCLEOTIDE SEQUENCE [LARGE SCALE GENOMIC DNA]</scope>
    <source>
        <strain evidence="3 4">RO10H11247</strain>
    </source>
</reference>
<sequence>MASMSIVGGQTTANNRTYSLEKRGGLRLMGGLGGGTGFGGGSKSLQDPCGYIELSPENWQQLGIDEYLAHYPNGDKLTLQEFAAELNIPNFYCGIGMQCSAGQLCSPAVGINWMILYAVQEWNNFMNSLYKAVDHAVSLVKDAASSIVSDFTSIIPPDDQLFGWTVADVVCGVLGSISAPLVPAFVPADSIQVFVAELAVMPAFLAVPGMEIGKAKDHPREGQEAYNAARAALDARDWKAFDQIQAEKDDRTIQKFFQHGQRPPLLITDDSPSPRPTGSTSAKTSTYHPTPSESLRNPGPTSGKTAPIVESPPPSPKAEDHNSQTHRRERRSIIKHKEGHYSSYAYTRYAYLESRLSAIQNRIQSYVAVNLKMATMAPILSQGGLAEIIQGGSYLNPNPTQNQLQEGGKALAQISALAQLFQSLKIFVAIGLNFCFKDECKAGGPNGAWNKKDELSYCTPDGLMMNIVQSAQSGLVIAMPNAHLLQEKYGYTTEFLARSAWECQKKYGVYTNSTAPPPVNMGSDCIFPIAVCDCTLPMGLLKSKKRPCYAALQKFLE</sequence>
<organism evidence="3 4">
    <name type="scientific">Puccinia sorghi</name>
    <dbReference type="NCBI Taxonomy" id="27349"/>
    <lineage>
        <taxon>Eukaryota</taxon>
        <taxon>Fungi</taxon>
        <taxon>Dikarya</taxon>
        <taxon>Basidiomycota</taxon>
        <taxon>Pucciniomycotina</taxon>
        <taxon>Pucciniomycetes</taxon>
        <taxon>Pucciniales</taxon>
        <taxon>Pucciniaceae</taxon>
        <taxon>Puccinia</taxon>
    </lineage>
</organism>
<dbReference type="VEuPathDB" id="FungiDB:VP01_1886g1"/>
<evidence type="ECO:0000313" key="3">
    <source>
        <dbReference type="EMBL" id="KNZ58652.1"/>
    </source>
</evidence>
<feature type="region of interest" description="Disordered" evidence="1">
    <location>
        <begin position="258"/>
        <end position="336"/>
    </location>
</feature>
<dbReference type="OrthoDB" id="2501761at2759"/>
<dbReference type="EMBL" id="LAVV01006710">
    <property type="protein sequence ID" value="KNZ58652.1"/>
    <property type="molecule type" value="Genomic_DNA"/>
</dbReference>
<dbReference type="InterPro" id="IPR057194">
    <property type="entry name" value="DUF7872"/>
</dbReference>
<gene>
    <name evidence="3" type="ORF">VP01_1886g1</name>
</gene>
<keyword evidence="4" id="KW-1185">Reference proteome</keyword>
<comment type="caution">
    <text evidence="3">The sequence shown here is derived from an EMBL/GenBank/DDBJ whole genome shotgun (WGS) entry which is preliminary data.</text>
</comment>
<dbReference type="Pfam" id="PF25278">
    <property type="entry name" value="DUF7872"/>
    <property type="match status" value="1"/>
</dbReference>
<evidence type="ECO:0000256" key="1">
    <source>
        <dbReference type="SAM" id="MobiDB-lite"/>
    </source>
</evidence>
<dbReference type="PANTHER" id="PTHR33339">
    <property type="entry name" value="LYSM DOMAIN-CONTAINING PROTEIN"/>
    <property type="match status" value="1"/>
</dbReference>
<proteinExistence type="predicted"/>
<evidence type="ECO:0000313" key="4">
    <source>
        <dbReference type="Proteomes" id="UP000037035"/>
    </source>
</evidence>
<accession>A0A0L6VDK0</accession>
<dbReference type="AlphaFoldDB" id="A0A0L6VDK0"/>